<evidence type="ECO:0000313" key="3">
    <source>
        <dbReference type="RefSeq" id="XP_035827054.1"/>
    </source>
</evidence>
<proteinExistence type="predicted"/>
<name>A0ABM1VXB1_APLCA</name>
<feature type="compositionally biased region" description="Polar residues" evidence="1">
    <location>
        <begin position="229"/>
        <end position="238"/>
    </location>
</feature>
<protein>
    <submittedName>
        <fullName evidence="3">Uncharacterized protein LOC101854511 isoform X1</fullName>
    </submittedName>
</protein>
<sequence>MRDLFDIPPAFVHVPEMKRWTLTLTFLYGLVLAMGNHGSRRDQRKWARQGGKAADALNRVEELRGGAVDSYDKLIAWLAEMAESDNVELDTSVFVSQLNRVCGGHAQNNFLGVSGPALGGAMGGGASASCRRAVNVRQNSASCDSHVSHASSDFTQKHRGSMRSEDFLDPRAAWKSGVCSRQNTFSDDLEEEDPDVRNASMESLYSSTDRDSELGSVSAYDATSRRSGRTYNSTNSGSPLLRTAMTNRLCRGGVKQGGATPRSSSTGNLLDIVDNPDGTPKRQFSGAFCSRRSVSLLNLSPPAPMIPYDGIPKLVFTQEDDVSYTDTSSDVTTHMVARKLGSRKKSSTGWSSRQKANKFERQISLHAEGSPCGSSSNSGSATPVYPPPTVAEPEKAQAPAAPAFLNDALLDGNLADILFSVEALWPKK</sequence>
<evidence type="ECO:0000256" key="1">
    <source>
        <dbReference type="SAM" id="MobiDB-lite"/>
    </source>
</evidence>
<evidence type="ECO:0000313" key="2">
    <source>
        <dbReference type="Proteomes" id="UP000694888"/>
    </source>
</evidence>
<feature type="compositionally biased region" description="Polar residues" evidence="1">
    <location>
        <begin position="141"/>
        <end position="154"/>
    </location>
</feature>
<dbReference type="RefSeq" id="XP_035827054.1">
    <property type="nucleotide sequence ID" value="XM_035971161.1"/>
</dbReference>
<reference evidence="3" key="1">
    <citation type="submission" date="2025-08" db="UniProtKB">
        <authorList>
            <consortium name="RefSeq"/>
        </authorList>
    </citation>
    <scope>IDENTIFICATION</scope>
</reference>
<accession>A0ABM1VXB1</accession>
<feature type="compositionally biased region" description="Low complexity" evidence="1">
    <location>
        <begin position="369"/>
        <end position="380"/>
    </location>
</feature>
<keyword evidence="2" id="KW-1185">Reference proteome</keyword>
<feature type="region of interest" description="Disordered" evidence="1">
    <location>
        <begin position="367"/>
        <end position="398"/>
    </location>
</feature>
<feature type="region of interest" description="Disordered" evidence="1">
    <location>
        <begin position="141"/>
        <end position="162"/>
    </location>
</feature>
<gene>
    <name evidence="3" type="primary">LOC101854511</name>
</gene>
<feature type="region of interest" description="Disordered" evidence="1">
    <location>
        <begin position="203"/>
        <end position="242"/>
    </location>
</feature>
<dbReference type="GeneID" id="101854511"/>
<feature type="region of interest" description="Disordered" evidence="1">
    <location>
        <begin position="255"/>
        <end position="277"/>
    </location>
</feature>
<dbReference type="Proteomes" id="UP000694888">
    <property type="component" value="Unplaced"/>
</dbReference>
<organism evidence="2 3">
    <name type="scientific">Aplysia californica</name>
    <name type="common">California sea hare</name>
    <dbReference type="NCBI Taxonomy" id="6500"/>
    <lineage>
        <taxon>Eukaryota</taxon>
        <taxon>Metazoa</taxon>
        <taxon>Spiralia</taxon>
        <taxon>Lophotrochozoa</taxon>
        <taxon>Mollusca</taxon>
        <taxon>Gastropoda</taxon>
        <taxon>Heterobranchia</taxon>
        <taxon>Euthyneura</taxon>
        <taxon>Tectipleura</taxon>
        <taxon>Aplysiida</taxon>
        <taxon>Aplysioidea</taxon>
        <taxon>Aplysiidae</taxon>
        <taxon>Aplysia</taxon>
    </lineage>
</organism>